<reference evidence="1 2" key="1">
    <citation type="submission" date="2014-03" db="EMBL/GenBank/DDBJ databases">
        <title>Genome of Paenirhodobacter enshiensis DW2-9.</title>
        <authorList>
            <person name="Wang D."/>
            <person name="Wang G."/>
        </authorList>
    </citation>
    <scope>NUCLEOTIDE SEQUENCE [LARGE SCALE GENOMIC DNA]</scope>
    <source>
        <strain evidence="1 2">DW2-9</strain>
    </source>
</reference>
<dbReference type="OrthoDB" id="7816979at2"/>
<dbReference type="STRING" id="1105367.CG50_15730"/>
<dbReference type="Proteomes" id="UP000028824">
    <property type="component" value="Unassembled WGS sequence"/>
</dbReference>
<name>A0A086XZL2_9RHOB</name>
<dbReference type="AlphaFoldDB" id="A0A086XZL2"/>
<protein>
    <submittedName>
        <fullName evidence="1">Uncharacterized protein</fullName>
    </submittedName>
</protein>
<organism evidence="1 2">
    <name type="scientific">Paenirhodobacter enshiensis</name>
    <dbReference type="NCBI Taxonomy" id="1105367"/>
    <lineage>
        <taxon>Bacteria</taxon>
        <taxon>Pseudomonadati</taxon>
        <taxon>Pseudomonadota</taxon>
        <taxon>Alphaproteobacteria</taxon>
        <taxon>Rhodobacterales</taxon>
        <taxon>Rhodobacter group</taxon>
        <taxon>Paenirhodobacter</taxon>
    </lineage>
</organism>
<gene>
    <name evidence="1" type="ORF">CG50_15730</name>
</gene>
<accession>A0A086XZL2</accession>
<evidence type="ECO:0000313" key="1">
    <source>
        <dbReference type="EMBL" id="KFI27462.1"/>
    </source>
</evidence>
<keyword evidence="2" id="KW-1185">Reference proteome</keyword>
<dbReference type="eggNOG" id="ENOG502Z7JV">
    <property type="taxonomic scope" value="Bacteria"/>
</dbReference>
<evidence type="ECO:0000313" key="2">
    <source>
        <dbReference type="Proteomes" id="UP000028824"/>
    </source>
</evidence>
<dbReference type="EMBL" id="JFZB01000009">
    <property type="protein sequence ID" value="KFI27462.1"/>
    <property type="molecule type" value="Genomic_DNA"/>
</dbReference>
<sequence>MQIVFHLGAYSSDVEHLAGGLMANPEVLAAHGIWCPAPASYRATLREIVSGLGGAVADDATQERVLDLCLEGAPSDVRRLVLYGGNFLSAPERVITQRGLYPFAGDRVRGLVNLFPEDDLTFCLATLNPAILLSNMLTRQSGRRSYDDILAGQPPETLLWGPVIAQIAEAASGRSFLVWANEDMPFLQPLLMRRLAGLPDGGAALNAENSLLAQLVSTAGMEEFERRLSALPAAERYGAARDALVAEVLEIFALADQTEAEVALPGWDQGFVDQLGSGYERDMRDAAAIRGVELLSVA</sequence>
<dbReference type="RefSeq" id="WP_036636431.1">
    <property type="nucleotide sequence ID" value="NZ_JFZB01000009.1"/>
</dbReference>
<comment type="caution">
    <text evidence="1">The sequence shown here is derived from an EMBL/GenBank/DDBJ whole genome shotgun (WGS) entry which is preliminary data.</text>
</comment>
<proteinExistence type="predicted"/>